<gene>
    <name evidence="9" type="ORF">MIND_00685500</name>
</gene>
<keyword evidence="3 6" id="KW-1133">Transmembrane helix</keyword>
<dbReference type="RefSeq" id="XP_037219208.1">
    <property type="nucleotide sequence ID" value="XM_037363564.1"/>
</dbReference>
<feature type="region of interest" description="Disordered" evidence="5">
    <location>
        <begin position="467"/>
        <end position="501"/>
    </location>
</feature>
<feature type="transmembrane region" description="Helical" evidence="6">
    <location>
        <begin position="296"/>
        <end position="319"/>
    </location>
</feature>
<dbReference type="Proteomes" id="UP000636479">
    <property type="component" value="Unassembled WGS sequence"/>
</dbReference>
<evidence type="ECO:0000313" key="9">
    <source>
        <dbReference type="EMBL" id="KAF7301208.1"/>
    </source>
</evidence>
<evidence type="ECO:0000256" key="1">
    <source>
        <dbReference type="ARBA" id="ARBA00004141"/>
    </source>
</evidence>
<feature type="transmembrane region" description="Helical" evidence="6">
    <location>
        <begin position="660"/>
        <end position="682"/>
    </location>
</feature>
<accession>A0A8H6SLH9</accession>
<evidence type="ECO:0000256" key="5">
    <source>
        <dbReference type="SAM" id="MobiDB-lite"/>
    </source>
</evidence>
<sequence>MVPDVDLLICFRAARSVVKRHVLEEAKKAEDQYTRLLQTLTSAGLRAVGRRGESLGHILVFVSCPPTLLQTLARRERHSDFISGLSVGNETPTLAPADRLRLVHAFVSSTPADGGLGISPDSPSWDRVESILALHDKEFNKQWIHAWTHSGILSVRQERVREHFGDSIALYFFFLHSYTHGLVFPAVLGLFFFFFGTPYSPVYSILLVLWSIIYVEWWRVGERVLALRLGTRGSFRVERRRAQYTEGFPWWKRELRMVVGFPVILLFGAILITILTSIFVFEAFLTQLYTGPGHKYISFSPTVLFVALVPQLLALYQAIARRITSWENHAHQSSHAASLTIKTFALSALVAYLGLALSAFVYVPFGEGIMQTVQVWLFQRHASSAAAVAETNSTINAASEKTLNATSSLWNVDTSIAGQKLNAGRLRDQMFAYTVTNQVVNTFVEIGLPFVLRKVATLQAKFLKKQAKGPKMNGNKNDTSSNSSSSSSSNGASTPPTLKKRVVFEDEQERGGVAEREFLEEVRKEVALPVYEEFVDYNEMVTQFGYVVLWSTIWPLAPVMALINNFFELRSDAFKLTVHVRRPLPVRTDTIGPWLDTLGFLTWLGALTNSALVYLFCPRNTCNSAGKTTVESPIDRVHRHIMSMSKDSPTPDGSAAARELLFNALLIALLASHGYIAVRAVVRHVLEKLLWSERAEVQTRETSVTKAREVYLASLENDSNDTEKVDRTEEVVNGFWEHDEGIQEIERLTKAA</sequence>
<feature type="transmembrane region" description="Helical" evidence="6">
    <location>
        <begin position="258"/>
        <end position="284"/>
    </location>
</feature>
<proteinExistence type="predicted"/>
<evidence type="ECO:0000256" key="2">
    <source>
        <dbReference type="ARBA" id="ARBA00022692"/>
    </source>
</evidence>
<dbReference type="GO" id="GO:0032541">
    <property type="term" value="C:cortical endoplasmic reticulum"/>
    <property type="evidence" value="ECO:0007669"/>
    <property type="project" value="TreeGrafter"/>
</dbReference>
<name>A0A8H6SLH9_9AGAR</name>
<feature type="domain" description="Anoctamin transmembrane" evidence="7">
    <location>
        <begin position="160"/>
        <end position="689"/>
    </location>
</feature>
<evidence type="ECO:0000256" key="6">
    <source>
        <dbReference type="SAM" id="Phobius"/>
    </source>
</evidence>
<feature type="transmembrane region" description="Helical" evidence="6">
    <location>
        <begin position="168"/>
        <end position="195"/>
    </location>
</feature>
<evidence type="ECO:0008006" key="11">
    <source>
        <dbReference type="Google" id="ProtNLM"/>
    </source>
</evidence>
<dbReference type="GO" id="GO:0005254">
    <property type="term" value="F:chloride channel activity"/>
    <property type="evidence" value="ECO:0007669"/>
    <property type="project" value="TreeGrafter"/>
</dbReference>
<dbReference type="GeneID" id="59346080"/>
<organism evidence="9 10">
    <name type="scientific">Mycena indigotica</name>
    <dbReference type="NCBI Taxonomy" id="2126181"/>
    <lineage>
        <taxon>Eukaryota</taxon>
        <taxon>Fungi</taxon>
        <taxon>Dikarya</taxon>
        <taxon>Basidiomycota</taxon>
        <taxon>Agaricomycotina</taxon>
        <taxon>Agaricomycetes</taxon>
        <taxon>Agaricomycetidae</taxon>
        <taxon>Agaricales</taxon>
        <taxon>Marasmiineae</taxon>
        <taxon>Mycenaceae</taxon>
        <taxon>Mycena</taxon>
    </lineage>
</organism>
<comment type="caution">
    <text evidence="9">The sequence shown here is derived from an EMBL/GenBank/DDBJ whole genome shotgun (WGS) entry which is preliminary data.</text>
</comment>
<dbReference type="PANTHER" id="PTHR12308">
    <property type="entry name" value="ANOCTAMIN"/>
    <property type="match status" value="1"/>
</dbReference>
<dbReference type="InterPro" id="IPR049456">
    <property type="entry name" value="Anoctamin_N_fung"/>
</dbReference>
<dbReference type="Pfam" id="PF04547">
    <property type="entry name" value="Anoctamin"/>
    <property type="match status" value="1"/>
</dbReference>
<dbReference type="InterPro" id="IPR049452">
    <property type="entry name" value="Anoctamin_TM"/>
</dbReference>
<dbReference type="OrthoDB" id="296386at2759"/>
<dbReference type="AlphaFoldDB" id="A0A8H6SLH9"/>
<feature type="transmembrane region" description="Helical" evidence="6">
    <location>
        <begin position="201"/>
        <end position="218"/>
    </location>
</feature>
<keyword evidence="10" id="KW-1185">Reference proteome</keyword>
<evidence type="ECO:0000259" key="7">
    <source>
        <dbReference type="Pfam" id="PF04547"/>
    </source>
</evidence>
<comment type="subcellular location">
    <subcellularLocation>
        <location evidence="1">Membrane</location>
        <topology evidence="1">Multi-pass membrane protein</topology>
    </subcellularLocation>
</comment>
<evidence type="ECO:0000313" key="10">
    <source>
        <dbReference type="Proteomes" id="UP000636479"/>
    </source>
</evidence>
<feature type="compositionally biased region" description="Low complexity" evidence="5">
    <location>
        <begin position="480"/>
        <end position="490"/>
    </location>
</feature>
<feature type="transmembrane region" description="Helical" evidence="6">
    <location>
        <begin position="339"/>
        <end position="363"/>
    </location>
</feature>
<protein>
    <recommendedName>
        <fullName evidence="11">DUF590-domain-containing protein</fullName>
    </recommendedName>
</protein>
<keyword evidence="4 6" id="KW-0472">Membrane</keyword>
<reference evidence="9" key="1">
    <citation type="submission" date="2020-05" db="EMBL/GenBank/DDBJ databases">
        <title>Mycena genomes resolve the evolution of fungal bioluminescence.</title>
        <authorList>
            <person name="Tsai I.J."/>
        </authorList>
    </citation>
    <scope>NUCLEOTIDE SEQUENCE</scope>
    <source>
        <strain evidence="9">171206Taipei</strain>
    </source>
</reference>
<dbReference type="PANTHER" id="PTHR12308:SF73">
    <property type="entry name" value="ANOCTAMIN"/>
    <property type="match status" value="1"/>
</dbReference>
<dbReference type="InterPro" id="IPR007632">
    <property type="entry name" value="Anoctamin"/>
</dbReference>
<evidence type="ECO:0000256" key="4">
    <source>
        <dbReference type="ARBA" id="ARBA00023136"/>
    </source>
</evidence>
<dbReference type="EMBL" id="JACAZF010000006">
    <property type="protein sequence ID" value="KAF7301208.1"/>
    <property type="molecule type" value="Genomic_DNA"/>
</dbReference>
<keyword evidence="2 6" id="KW-0812">Transmembrane</keyword>
<evidence type="ECO:0000259" key="8">
    <source>
        <dbReference type="Pfam" id="PF20877"/>
    </source>
</evidence>
<feature type="domain" description="Anoctamin alpha-beta plait" evidence="8">
    <location>
        <begin position="4"/>
        <end position="128"/>
    </location>
</feature>
<dbReference type="Pfam" id="PF20877">
    <property type="entry name" value="Anoctamin_N"/>
    <property type="match status" value="1"/>
</dbReference>
<dbReference type="GO" id="GO:0016020">
    <property type="term" value="C:membrane"/>
    <property type="evidence" value="ECO:0007669"/>
    <property type="project" value="UniProtKB-SubCell"/>
</dbReference>
<evidence type="ECO:0000256" key="3">
    <source>
        <dbReference type="ARBA" id="ARBA00022989"/>
    </source>
</evidence>